<evidence type="ECO:0000256" key="8">
    <source>
        <dbReference type="ARBA" id="ARBA00022723"/>
    </source>
</evidence>
<dbReference type="Gene3D" id="3.30.1490.20">
    <property type="entry name" value="ATP-grasp fold, A domain"/>
    <property type="match status" value="1"/>
</dbReference>
<comment type="similarity">
    <text evidence="4">Belongs to the PEP-utilizing enzyme family.</text>
</comment>
<comment type="function">
    <text evidence="2">Catalyzes the phosphorylation of pyruvate to phosphoenolpyruvate.</text>
</comment>
<evidence type="ECO:0000256" key="16">
    <source>
        <dbReference type="ARBA" id="ARBA00047700"/>
    </source>
</evidence>
<dbReference type="InterPro" id="IPR008279">
    <property type="entry name" value="PEP-util_enz_mobile_dom"/>
</dbReference>
<evidence type="ECO:0000256" key="1">
    <source>
        <dbReference type="ARBA" id="ARBA00001946"/>
    </source>
</evidence>
<dbReference type="SUPFAM" id="SSF56059">
    <property type="entry name" value="Glutathione synthetase ATP-binding domain-like"/>
    <property type="match status" value="1"/>
</dbReference>
<dbReference type="SUPFAM" id="SSF55608">
    <property type="entry name" value="Homing endonucleases"/>
    <property type="match status" value="1"/>
</dbReference>
<dbReference type="SUPFAM" id="SSF52009">
    <property type="entry name" value="Phosphohistidine domain"/>
    <property type="match status" value="1"/>
</dbReference>
<dbReference type="Gene3D" id="3.50.30.10">
    <property type="entry name" value="Phosphohistidine domain"/>
    <property type="match status" value="1"/>
</dbReference>
<dbReference type="GO" id="GO:0016539">
    <property type="term" value="P:intein-mediated protein splicing"/>
    <property type="evidence" value="ECO:0007669"/>
    <property type="project" value="InterPro"/>
</dbReference>
<dbReference type="GO" id="GO:0008986">
    <property type="term" value="F:pyruvate, water dikinase activity"/>
    <property type="evidence" value="ECO:0007669"/>
    <property type="project" value="UniProtKB-EC"/>
</dbReference>
<dbReference type="GO" id="GO:0006094">
    <property type="term" value="P:gluconeogenesis"/>
    <property type="evidence" value="ECO:0007669"/>
    <property type="project" value="UniProtKB-UniPathway"/>
</dbReference>
<evidence type="ECO:0000256" key="10">
    <source>
        <dbReference type="ARBA" id="ARBA00022777"/>
    </source>
</evidence>
<dbReference type="InterPro" id="IPR006141">
    <property type="entry name" value="Intein_N"/>
</dbReference>
<dbReference type="SUPFAM" id="SSF51294">
    <property type="entry name" value="Hedgehog/intein (Hint) domain"/>
    <property type="match status" value="1"/>
</dbReference>
<evidence type="ECO:0000256" key="6">
    <source>
        <dbReference type="ARBA" id="ARBA00021623"/>
    </source>
</evidence>
<reference evidence="19" key="1">
    <citation type="submission" date="2017-09" db="EMBL/GenBank/DDBJ databases">
        <title>Depth-based differentiation of microbial function through sediment-hosted aquifers and enrichment of novel symbionts in the deep terrestrial subsurface.</title>
        <authorList>
            <person name="Probst A.J."/>
            <person name="Ladd B."/>
            <person name="Jarett J.K."/>
            <person name="Geller-Mcgrath D.E."/>
            <person name="Sieber C.M.K."/>
            <person name="Emerson J.B."/>
            <person name="Anantharaman K."/>
            <person name="Thomas B.C."/>
            <person name="Malmstrom R."/>
            <person name="Stieglmeier M."/>
            <person name="Klingl A."/>
            <person name="Woyke T."/>
            <person name="Ryan C.M."/>
            <person name="Banfield J.F."/>
        </authorList>
    </citation>
    <scope>NUCLEOTIDE SEQUENCE [LARGE SCALE GENOMIC DNA]</scope>
</reference>
<evidence type="ECO:0000256" key="5">
    <source>
        <dbReference type="ARBA" id="ARBA00011996"/>
    </source>
</evidence>
<evidence type="ECO:0000256" key="13">
    <source>
        <dbReference type="ARBA" id="ARBA00022842"/>
    </source>
</evidence>
<keyword evidence="8" id="KW-0479">Metal-binding</keyword>
<keyword evidence="12" id="KW-0067">ATP-binding</keyword>
<protein>
    <recommendedName>
        <fullName evidence="6">Phosphoenolpyruvate synthase</fullName>
        <ecNumber evidence="5">2.7.9.2</ecNumber>
    </recommendedName>
    <alternativeName>
        <fullName evidence="15">Pyruvate, water dikinase</fullName>
    </alternativeName>
</protein>
<dbReference type="Proteomes" id="UP000230577">
    <property type="component" value="Unassembled WGS sequence"/>
</dbReference>
<dbReference type="InterPro" id="IPR004860">
    <property type="entry name" value="LAGLIDADG_dom"/>
</dbReference>
<dbReference type="PANTHER" id="PTHR43030">
    <property type="entry name" value="PHOSPHOENOLPYRUVATE SYNTHASE"/>
    <property type="match status" value="1"/>
</dbReference>
<dbReference type="Gene3D" id="2.170.16.10">
    <property type="entry name" value="Hedgehog/Intein (Hint) domain"/>
    <property type="match status" value="1"/>
</dbReference>
<gene>
    <name evidence="18" type="ORF">CO087_02310</name>
</gene>
<dbReference type="UniPathway" id="UPA00138"/>
<keyword evidence="11" id="KW-0068">Autocatalytic cleavage</keyword>
<keyword evidence="7" id="KW-0808">Transferase</keyword>
<comment type="catalytic activity">
    <reaction evidence="16">
        <text>pyruvate + ATP + H2O = phosphoenolpyruvate + AMP + phosphate + 2 H(+)</text>
        <dbReference type="Rhea" id="RHEA:11364"/>
        <dbReference type="ChEBI" id="CHEBI:15361"/>
        <dbReference type="ChEBI" id="CHEBI:15377"/>
        <dbReference type="ChEBI" id="CHEBI:15378"/>
        <dbReference type="ChEBI" id="CHEBI:30616"/>
        <dbReference type="ChEBI" id="CHEBI:43474"/>
        <dbReference type="ChEBI" id="CHEBI:58702"/>
        <dbReference type="ChEBI" id="CHEBI:456215"/>
        <dbReference type="EC" id="2.7.9.2"/>
    </reaction>
</comment>
<dbReference type="InterPro" id="IPR006319">
    <property type="entry name" value="PEP_synth"/>
</dbReference>
<keyword evidence="10" id="KW-0418">Kinase</keyword>
<dbReference type="FunFam" id="3.30.1490.20:FF:000010">
    <property type="entry name" value="Phosphoenolpyruvate synthase"/>
    <property type="match status" value="1"/>
</dbReference>
<dbReference type="GO" id="GO:0005524">
    <property type="term" value="F:ATP binding"/>
    <property type="evidence" value="ECO:0007669"/>
    <property type="project" value="UniProtKB-KW"/>
</dbReference>
<dbReference type="PANTHER" id="PTHR43030:SF1">
    <property type="entry name" value="PHOSPHOENOLPYRUVATE SYNTHASE"/>
    <property type="match status" value="1"/>
</dbReference>
<keyword evidence="9" id="KW-0547">Nucleotide-binding</keyword>
<dbReference type="EMBL" id="PFTL01000043">
    <property type="protein sequence ID" value="PJB83187.1"/>
    <property type="molecule type" value="Genomic_DNA"/>
</dbReference>
<dbReference type="NCBIfam" id="TIGR01445">
    <property type="entry name" value="intein_Nterm"/>
    <property type="match status" value="1"/>
</dbReference>
<dbReference type="InterPro" id="IPR004042">
    <property type="entry name" value="Intein_endonuc_central"/>
</dbReference>
<proteinExistence type="inferred from homology"/>
<comment type="cofactor">
    <cofactor evidence="1">
        <name>Mg(2+)</name>
        <dbReference type="ChEBI" id="CHEBI:18420"/>
    </cofactor>
</comment>
<name>A0A2M8D7T7_9BACT</name>
<evidence type="ECO:0000256" key="4">
    <source>
        <dbReference type="ARBA" id="ARBA00007837"/>
    </source>
</evidence>
<dbReference type="Gene3D" id="3.10.28.10">
    <property type="entry name" value="Homing endonucleases"/>
    <property type="match status" value="1"/>
</dbReference>
<dbReference type="InterPro" id="IPR003587">
    <property type="entry name" value="Hint_dom_N"/>
</dbReference>
<dbReference type="GO" id="GO:0046872">
    <property type="term" value="F:metal ion binding"/>
    <property type="evidence" value="ECO:0007669"/>
    <property type="project" value="UniProtKB-KW"/>
</dbReference>
<keyword evidence="13" id="KW-0460">Magnesium</keyword>
<dbReference type="Pfam" id="PF14528">
    <property type="entry name" value="LAGLIDADG_3"/>
    <property type="match status" value="1"/>
</dbReference>
<evidence type="ECO:0000313" key="19">
    <source>
        <dbReference type="Proteomes" id="UP000230577"/>
    </source>
</evidence>
<evidence type="ECO:0000256" key="15">
    <source>
        <dbReference type="ARBA" id="ARBA00033470"/>
    </source>
</evidence>
<dbReference type="AlphaFoldDB" id="A0A2M8D7T7"/>
<dbReference type="InterPro" id="IPR002192">
    <property type="entry name" value="PPDK_AMP/ATP-bd"/>
</dbReference>
<organism evidence="18 19">
    <name type="scientific">Candidatus Wolfebacteria bacterium CG_4_9_14_0_8_um_filter_39_46</name>
    <dbReference type="NCBI Taxonomy" id="1975064"/>
    <lineage>
        <taxon>Bacteria</taxon>
        <taxon>Candidatus Wolfeibacteriota</taxon>
    </lineage>
</organism>
<comment type="pathway">
    <text evidence="3">Carbohydrate biosynthesis; gluconeogenesis.</text>
</comment>
<evidence type="ECO:0000256" key="3">
    <source>
        <dbReference type="ARBA" id="ARBA00004742"/>
    </source>
</evidence>
<comment type="caution">
    <text evidence="18">The sequence shown here is derived from an EMBL/GenBank/DDBJ whole genome shotgun (WGS) entry which is preliminary data.</text>
</comment>
<dbReference type="InterPro" id="IPR036637">
    <property type="entry name" value="Phosphohistidine_dom_sf"/>
</dbReference>
<feature type="non-terminal residue" evidence="18">
    <location>
        <position position="822"/>
    </location>
</feature>
<dbReference type="Pfam" id="PF01326">
    <property type="entry name" value="PPDK_N"/>
    <property type="match status" value="1"/>
</dbReference>
<dbReference type="Gene3D" id="3.30.470.20">
    <property type="entry name" value="ATP-grasp fold, B domain"/>
    <property type="match status" value="1"/>
</dbReference>
<evidence type="ECO:0000256" key="9">
    <source>
        <dbReference type="ARBA" id="ARBA00022741"/>
    </source>
</evidence>
<dbReference type="PROSITE" id="PS50819">
    <property type="entry name" value="INTEIN_ENDONUCLEASE"/>
    <property type="match status" value="1"/>
</dbReference>
<sequence>MGGKNASLGEMIRYLAPKGVKIPGGFVVTATTYRYFLKQTGLDKFIKKTLQGLDTKNFADLAARGKFIREAIKSAELPDNLKKEIVKNYQLMEKEYGKNVDVAVRSSATAEDVPEASFAGQHETFLNIQGSENLLEAVRACFASLFKDRAISYRVDKGFSHLEVALSVGVEKMVRSDLGSSGVIFTLDTESGFPNIVLINGSWGLGEMIVQGEVIPDEFLVFKKTKAVIDKRLGAKSRKMIYSAGRGIKKTRIVPTSQKEKESFVLNDQEILKLAEWSVLVEEHYSKKYKKWMPMDLEWAKDGKTGELFIIQARPETVHSLRDFSKIKEYALQQKGKAIVKGTSVGSKIAVGKARVILDAKNLGQFKAAEILVTDMTDPDWEPIMKIASAIVTDKGGRTCFSGETKILTDKGFLEFKDVYEKMKNGEEFLIYSYDYKNKLPKWKRILSSQKNKLTAIRVSVSQTGNTQNNFIDVTKDHKFYTYKNRELIKKSLKAIIKDKEAVCLVENLPASITNSVDNKLAYLLGVLATDGSIYLCPGVNGFRRGQITFTQKESPEKQEFISTVNEYFSGIFGKQMTAREKTTVSQLRGRTISGTVTDFRCYSLSIALQINQYLQNLPLLALSFSKESAKNFLAGVIDGDGSFYNNRIQIYASKENVFQAIIISCLRLGIVPQVTTNRNIYNIQIVEKMEEILALVKKIEISAREKILGTKLFAAKQIFGDIIDTINYKGRIKPYVKGNLFIDARKIKEYLLPLADINIKKELKNVLESSLRMQRISFVKDLGEINVFNVEVEADNELDHNYVVFTNRLAPLLVSNSHAAI</sequence>
<evidence type="ECO:0000256" key="12">
    <source>
        <dbReference type="ARBA" id="ARBA00022840"/>
    </source>
</evidence>
<keyword evidence="14" id="KW-0651">Protein splicing</keyword>
<dbReference type="InterPro" id="IPR036844">
    <property type="entry name" value="Hint_dom_sf"/>
</dbReference>
<dbReference type="InterPro" id="IPR027434">
    <property type="entry name" value="Homing_endonucl"/>
</dbReference>
<evidence type="ECO:0000256" key="2">
    <source>
        <dbReference type="ARBA" id="ARBA00002988"/>
    </source>
</evidence>
<dbReference type="EC" id="2.7.9.2" evidence="5"/>
<keyword evidence="18" id="KW-0670">Pyruvate</keyword>
<dbReference type="Pfam" id="PF00391">
    <property type="entry name" value="PEP-utilizers"/>
    <property type="match status" value="1"/>
</dbReference>
<evidence type="ECO:0000313" key="18">
    <source>
        <dbReference type="EMBL" id="PJB83187.1"/>
    </source>
</evidence>
<dbReference type="PROSITE" id="PS50817">
    <property type="entry name" value="INTEIN_N_TER"/>
    <property type="match status" value="1"/>
</dbReference>
<dbReference type="InterPro" id="IPR013815">
    <property type="entry name" value="ATP_grasp_subdomain_1"/>
</dbReference>
<accession>A0A2M8D7T7</accession>
<evidence type="ECO:0000259" key="17">
    <source>
        <dbReference type="PROSITE" id="PS50819"/>
    </source>
</evidence>
<evidence type="ECO:0000256" key="14">
    <source>
        <dbReference type="ARBA" id="ARBA00023000"/>
    </source>
</evidence>
<evidence type="ECO:0000256" key="11">
    <source>
        <dbReference type="ARBA" id="ARBA00022813"/>
    </source>
</evidence>
<dbReference type="SMART" id="SM00306">
    <property type="entry name" value="HintN"/>
    <property type="match status" value="1"/>
</dbReference>
<feature type="domain" description="DOD-type homing endonuclease" evidence="17">
    <location>
        <begin position="524"/>
        <end position="671"/>
    </location>
</feature>
<evidence type="ECO:0000256" key="7">
    <source>
        <dbReference type="ARBA" id="ARBA00022679"/>
    </source>
</evidence>
<dbReference type="GO" id="GO:0004519">
    <property type="term" value="F:endonuclease activity"/>
    <property type="evidence" value="ECO:0007669"/>
    <property type="project" value="InterPro"/>
</dbReference>